<protein>
    <recommendedName>
        <fullName evidence="2">C2H2-type domain-containing protein</fullName>
    </recommendedName>
</protein>
<dbReference type="SUPFAM" id="SSF57667">
    <property type="entry name" value="beta-beta-alpha zinc fingers"/>
    <property type="match status" value="1"/>
</dbReference>
<gene>
    <name evidence="3" type="ORF">PG986_014400</name>
</gene>
<dbReference type="EMBL" id="JAQQWE010000010">
    <property type="protein sequence ID" value="KAK7937532.1"/>
    <property type="molecule type" value="Genomic_DNA"/>
</dbReference>
<dbReference type="SMART" id="SM00355">
    <property type="entry name" value="ZnF_C2H2"/>
    <property type="match status" value="2"/>
</dbReference>
<feature type="domain" description="C2H2-type" evidence="2">
    <location>
        <begin position="30"/>
        <end position="56"/>
    </location>
</feature>
<dbReference type="Pfam" id="PF26176">
    <property type="entry name" value="zf_C2H2_17_2"/>
    <property type="match status" value="1"/>
</dbReference>
<evidence type="ECO:0000259" key="2">
    <source>
        <dbReference type="SMART" id="SM00355"/>
    </source>
</evidence>
<evidence type="ECO:0000256" key="1">
    <source>
        <dbReference type="SAM" id="MobiDB-lite"/>
    </source>
</evidence>
<dbReference type="Proteomes" id="UP001391051">
    <property type="component" value="Unassembled WGS sequence"/>
</dbReference>
<sequence>MEALLQTIDFTPVPSEQPPSKFVDSHLKPYRCKIESCENARFSSTACLLRHEREAHAMHGHGDKPYACPYEGCDRALPKNGFSRKWNLRDHMRRIHSDHGASANSHIGSSSSVRDSTADPVKSRKMDHSRSSRPLSHSRKLPLGPEQTDYALEATRIAKQALSDRWYEHRSAMQQYLQHYNNPTDFDTLS</sequence>
<feature type="domain" description="C2H2-type" evidence="2">
    <location>
        <begin position="66"/>
        <end position="96"/>
    </location>
</feature>
<feature type="region of interest" description="Disordered" evidence="1">
    <location>
        <begin position="99"/>
        <end position="147"/>
    </location>
</feature>
<dbReference type="InterPro" id="IPR059095">
    <property type="entry name" value="Znf_C2H2_17_2nd"/>
</dbReference>
<feature type="compositionally biased region" description="Basic and acidic residues" evidence="1">
    <location>
        <begin position="121"/>
        <end position="130"/>
    </location>
</feature>
<dbReference type="Gene3D" id="3.30.160.60">
    <property type="entry name" value="Classic Zinc Finger"/>
    <property type="match status" value="1"/>
</dbReference>
<name>A0ABR1PSV9_9PEZI</name>
<dbReference type="InterPro" id="IPR036236">
    <property type="entry name" value="Znf_C2H2_sf"/>
</dbReference>
<organism evidence="3 4">
    <name type="scientific">Apiospora aurea</name>
    <dbReference type="NCBI Taxonomy" id="335848"/>
    <lineage>
        <taxon>Eukaryota</taxon>
        <taxon>Fungi</taxon>
        <taxon>Dikarya</taxon>
        <taxon>Ascomycota</taxon>
        <taxon>Pezizomycotina</taxon>
        <taxon>Sordariomycetes</taxon>
        <taxon>Xylariomycetidae</taxon>
        <taxon>Amphisphaeriales</taxon>
        <taxon>Apiosporaceae</taxon>
        <taxon>Apiospora</taxon>
    </lineage>
</organism>
<dbReference type="InterPro" id="IPR013087">
    <property type="entry name" value="Znf_C2H2_type"/>
</dbReference>
<keyword evidence="4" id="KW-1185">Reference proteome</keyword>
<dbReference type="InterPro" id="IPR059009">
    <property type="entry name" value="Znf_C2H2_17_1st"/>
</dbReference>
<feature type="compositionally biased region" description="Low complexity" evidence="1">
    <location>
        <begin position="100"/>
        <end position="112"/>
    </location>
</feature>
<dbReference type="GeneID" id="92083684"/>
<proteinExistence type="predicted"/>
<evidence type="ECO:0000313" key="3">
    <source>
        <dbReference type="EMBL" id="KAK7937532.1"/>
    </source>
</evidence>
<comment type="caution">
    <text evidence="3">The sequence shown here is derived from an EMBL/GenBank/DDBJ whole genome shotgun (WGS) entry which is preliminary data.</text>
</comment>
<dbReference type="RefSeq" id="XP_066692860.1">
    <property type="nucleotide sequence ID" value="XM_066850622.1"/>
</dbReference>
<accession>A0ABR1PSV9</accession>
<evidence type="ECO:0000313" key="4">
    <source>
        <dbReference type="Proteomes" id="UP001391051"/>
    </source>
</evidence>
<reference evidence="3 4" key="1">
    <citation type="submission" date="2023-01" db="EMBL/GenBank/DDBJ databases">
        <title>Analysis of 21 Apiospora genomes using comparative genomics revels a genus with tremendous synthesis potential of carbohydrate active enzymes and secondary metabolites.</title>
        <authorList>
            <person name="Sorensen T."/>
        </authorList>
    </citation>
    <scope>NUCLEOTIDE SEQUENCE [LARGE SCALE GENOMIC DNA]</scope>
    <source>
        <strain evidence="3 4">CBS 24483</strain>
    </source>
</reference>
<dbReference type="Pfam" id="PF26177">
    <property type="entry name" value="zf_C2H2_17_1st"/>
    <property type="match status" value="1"/>
</dbReference>